<reference evidence="4 5" key="1">
    <citation type="submission" date="2017-09" db="EMBL/GenBank/DDBJ databases">
        <authorList>
            <consortium name="International Durum Wheat Genome Sequencing Consortium (IDWGSC)"/>
            <person name="Milanesi L."/>
        </authorList>
    </citation>
    <scope>NUCLEOTIDE SEQUENCE [LARGE SCALE GENOMIC DNA]</scope>
    <source>
        <strain evidence="5">cv. Svevo</strain>
    </source>
</reference>
<dbReference type="GO" id="GO:0004867">
    <property type="term" value="F:serine-type endopeptidase inhibitor activity"/>
    <property type="evidence" value="ECO:0007669"/>
    <property type="project" value="InterPro"/>
</dbReference>
<evidence type="ECO:0000313" key="5">
    <source>
        <dbReference type="Proteomes" id="UP000324705"/>
    </source>
</evidence>
<name>A0A9R0S4Z5_TRITD</name>
<sequence>MPFKHQLLLSTAVLLAALAAGSASFRDRCVPGREITYESLNACREYAVRQTCGYYLSAERQKRRCCDELSKVPELCRCEVLRILMDGRVTKEGVVKGSLLQDMSGCKKLTREFIAGIVGREECNLETVFGRYHYCPSEYLGPEVVV</sequence>
<keyword evidence="5" id="KW-1185">Reference proteome</keyword>
<comment type="subcellular location">
    <subcellularLocation>
        <location evidence="1">Secreted</location>
    </subcellularLocation>
</comment>
<accession>A0A9R0S4Z5</accession>
<evidence type="ECO:0000256" key="1">
    <source>
        <dbReference type="ARBA" id="ARBA00004613"/>
    </source>
</evidence>
<evidence type="ECO:0000313" key="4">
    <source>
        <dbReference type="EMBL" id="VAH88094.1"/>
    </source>
</evidence>
<keyword evidence="2" id="KW-0964">Secreted</keyword>
<dbReference type="PRINTS" id="PR00808">
    <property type="entry name" value="AMLASEINHBTR"/>
</dbReference>
<dbReference type="PANTHER" id="PTHR34481:SF15">
    <property type="entry name" value="TRYPSIN_ALPHA-AMYLASE INHIBITOR CMX1_CMX3"/>
    <property type="match status" value="1"/>
</dbReference>
<dbReference type="EMBL" id="LT934117">
    <property type="protein sequence ID" value="VAH88094.1"/>
    <property type="molecule type" value="Genomic_DNA"/>
</dbReference>
<dbReference type="SUPFAM" id="SSF47699">
    <property type="entry name" value="Bifunctional inhibitor/lipid-transfer protein/seed storage 2S albumin"/>
    <property type="match status" value="1"/>
</dbReference>
<feature type="chain" id="PRO_5040185510" description="Trypsin/alpha-amylase inhibitor" evidence="3">
    <location>
        <begin position="25"/>
        <end position="146"/>
    </location>
</feature>
<dbReference type="Gene3D" id="1.10.110.10">
    <property type="entry name" value="Plant lipid-transfer and hydrophobic proteins"/>
    <property type="match status" value="1"/>
</dbReference>
<evidence type="ECO:0000256" key="3">
    <source>
        <dbReference type="SAM" id="SignalP"/>
    </source>
</evidence>
<dbReference type="Gramene" id="TRITD4Av1G020340.1">
    <property type="protein sequence ID" value="TRITD4Av1G020340.1"/>
    <property type="gene ID" value="TRITD4Av1G020340"/>
</dbReference>
<feature type="signal peptide" evidence="3">
    <location>
        <begin position="1"/>
        <end position="24"/>
    </location>
</feature>
<dbReference type="CDD" id="cd00261">
    <property type="entry name" value="AAI_SS"/>
    <property type="match status" value="1"/>
</dbReference>
<protein>
    <recommendedName>
        <fullName evidence="6">Trypsin/alpha-amylase inhibitor</fullName>
    </recommendedName>
</protein>
<dbReference type="GO" id="GO:0005576">
    <property type="term" value="C:extracellular region"/>
    <property type="evidence" value="ECO:0007669"/>
    <property type="project" value="UniProtKB-SubCell"/>
</dbReference>
<dbReference type="PANTHER" id="PTHR34481">
    <property type="entry name" value="TRYPSIN/FACTOR XIIA INHIBITOR-RELATED"/>
    <property type="match status" value="1"/>
</dbReference>
<dbReference type="Proteomes" id="UP000324705">
    <property type="component" value="Chromosome 4A"/>
</dbReference>
<evidence type="ECO:0008006" key="6">
    <source>
        <dbReference type="Google" id="ProtNLM"/>
    </source>
</evidence>
<dbReference type="AlphaFoldDB" id="A0A9R0S4Z5"/>
<gene>
    <name evidence="4" type="ORF">TRITD_4Av1G020340</name>
</gene>
<keyword evidence="3" id="KW-0732">Signal</keyword>
<dbReference type="OMA" id="MPFKHQL"/>
<proteinExistence type="predicted"/>
<dbReference type="InterPro" id="IPR036312">
    <property type="entry name" value="Bifun_inhib/LTP/seed_sf"/>
</dbReference>
<evidence type="ECO:0000256" key="2">
    <source>
        <dbReference type="ARBA" id="ARBA00022525"/>
    </source>
</evidence>
<dbReference type="InterPro" id="IPR006106">
    <property type="entry name" value="Allergen/soft/tryp_amyl_inhib"/>
</dbReference>
<organism evidence="4 5">
    <name type="scientific">Triticum turgidum subsp. durum</name>
    <name type="common">Durum wheat</name>
    <name type="synonym">Triticum durum</name>
    <dbReference type="NCBI Taxonomy" id="4567"/>
    <lineage>
        <taxon>Eukaryota</taxon>
        <taxon>Viridiplantae</taxon>
        <taxon>Streptophyta</taxon>
        <taxon>Embryophyta</taxon>
        <taxon>Tracheophyta</taxon>
        <taxon>Spermatophyta</taxon>
        <taxon>Magnoliopsida</taxon>
        <taxon>Liliopsida</taxon>
        <taxon>Poales</taxon>
        <taxon>Poaceae</taxon>
        <taxon>BOP clade</taxon>
        <taxon>Pooideae</taxon>
        <taxon>Triticodae</taxon>
        <taxon>Triticeae</taxon>
        <taxon>Triticinae</taxon>
        <taxon>Triticum</taxon>
    </lineage>
</organism>